<reference evidence="2" key="1">
    <citation type="journal article" date="2019" name="Int. J. Syst. Evol. Microbiol.">
        <title>The Global Catalogue of Microorganisms (GCM) 10K type strain sequencing project: providing services to taxonomists for standard genome sequencing and annotation.</title>
        <authorList>
            <consortium name="The Broad Institute Genomics Platform"/>
            <consortium name="The Broad Institute Genome Sequencing Center for Infectious Disease"/>
            <person name="Wu L."/>
            <person name="Ma J."/>
        </authorList>
    </citation>
    <scope>NUCLEOTIDE SEQUENCE [LARGE SCALE GENOMIC DNA]</scope>
    <source>
        <strain evidence="2">CCUG 63682</strain>
    </source>
</reference>
<proteinExistence type="predicted"/>
<dbReference type="Gene3D" id="3.40.50.1240">
    <property type="entry name" value="Phosphoglycerate mutase-like"/>
    <property type="match status" value="1"/>
</dbReference>
<accession>A0ABV9NAK1</accession>
<gene>
    <name evidence="1" type="ORF">ACFO5O_14915</name>
</gene>
<dbReference type="SUPFAM" id="SSF53254">
    <property type="entry name" value="Phosphoglycerate mutase-like"/>
    <property type="match status" value="1"/>
</dbReference>
<dbReference type="PANTHER" id="PTHR47623">
    <property type="entry name" value="OS09G0287300 PROTEIN"/>
    <property type="match status" value="1"/>
</dbReference>
<protein>
    <submittedName>
        <fullName evidence="1">SixA phosphatase family protein</fullName>
    </submittedName>
</protein>
<dbReference type="PANTHER" id="PTHR47623:SF1">
    <property type="entry name" value="OS09G0287300 PROTEIN"/>
    <property type="match status" value="1"/>
</dbReference>
<dbReference type="Pfam" id="PF00300">
    <property type="entry name" value="His_Phos_1"/>
    <property type="match status" value="1"/>
</dbReference>
<evidence type="ECO:0000313" key="1">
    <source>
        <dbReference type="EMBL" id="MFC4723618.1"/>
    </source>
</evidence>
<dbReference type="InterPro" id="IPR029033">
    <property type="entry name" value="His_PPase_superfam"/>
</dbReference>
<name>A0ABV9NAK1_9FLAO</name>
<sequence length="161" mass="18444">MKNITFIRHAKSSWEHNVRDQDRPLSNRGFTDAELVSKQFETALFHPDAIFSSPANRALTTCKIFLKNLNISDNLLTISDDLYDFGGESVVRFIKTIDEKHSNVIIFGHNHAFTSLVNRFGDRYIGNLPTCGLVWIAFDVQYWSAIDKGKTKQIIIPKELR</sequence>
<dbReference type="InterPro" id="IPR013078">
    <property type="entry name" value="His_Pase_superF_clade-1"/>
</dbReference>
<evidence type="ECO:0000313" key="2">
    <source>
        <dbReference type="Proteomes" id="UP001595953"/>
    </source>
</evidence>
<dbReference type="RefSeq" id="WP_387965224.1">
    <property type="nucleotide sequence ID" value="NZ_JBHSGP010000023.1"/>
</dbReference>
<dbReference type="Proteomes" id="UP001595953">
    <property type="component" value="Unassembled WGS sequence"/>
</dbReference>
<comment type="caution">
    <text evidence="1">The sequence shown here is derived from an EMBL/GenBank/DDBJ whole genome shotgun (WGS) entry which is preliminary data.</text>
</comment>
<dbReference type="CDD" id="cd07067">
    <property type="entry name" value="HP_PGM_like"/>
    <property type="match status" value="1"/>
</dbReference>
<organism evidence="1 2">
    <name type="scientific">Geojedonia litorea</name>
    <dbReference type="NCBI Taxonomy" id="1268269"/>
    <lineage>
        <taxon>Bacteria</taxon>
        <taxon>Pseudomonadati</taxon>
        <taxon>Bacteroidota</taxon>
        <taxon>Flavobacteriia</taxon>
        <taxon>Flavobacteriales</taxon>
        <taxon>Flavobacteriaceae</taxon>
        <taxon>Geojedonia</taxon>
    </lineage>
</organism>
<keyword evidence="2" id="KW-1185">Reference proteome</keyword>
<dbReference type="EMBL" id="JBHSGP010000023">
    <property type="protein sequence ID" value="MFC4723618.1"/>
    <property type="molecule type" value="Genomic_DNA"/>
</dbReference>